<feature type="compositionally biased region" description="Polar residues" evidence="2">
    <location>
        <begin position="185"/>
        <end position="197"/>
    </location>
</feature>
<reference evidence="3" key="2">
    <citation type="submission" date="2016-06" db="EMBL/GenBank/DDBJ databases">
        <title>The genome of a short-lived fish provides insights into sex chromosome evolution and the genetic control of aging.</title>
        <authorList>
            <person name="Reichwald K."/>
            <person name="Felder M."/>
            <person name="Petzold A."/>
            <person name="Koch P."/>
            <person name="Groth M."/>
            <person name="Platzer M."/>
        </authorList>
    </citation>
    <scope>NUCLEOTIDE SEQUENCE</scope>
    <source>
        <tissue evidence="3">Brain</tissue>
    </source>
</reference>
<dbReference type="InterPro" id="IPR009146">
    <property type="entry name" value="Groucho_enhance"/>
</dbReference>
<dbReference type="PANTHER" id="PTHR10814:SF24">
    <property type="entry name" value="TRANSDUCIN-LIKE ENHANCER PROTEIN 3"/>
    <property type="match status" value="1"/>
</dbReference>
<evidence type="ECO:0000256" key="2">
    <source>
        <dbReference type="SAM" id="MobiDB-lite"/>
    </source>
</evidence>
<dbReference type="InterPro" id="IPR015943">
    <property type="entry name" value="WD40/YVTN_repeat-like_dom_sf"/>
</dbReference>
<dbReference type="GO" id="GO:0005634">
    <property type="term" value="C:nucleus"/>
    <property type="evidence" value="ECO:0007669"/>
    <property type="project" value="InterPro"/>
</dbReference>
<comment type="similarity">
    <text evidence="1">Belongs to the WD repeat Groucho/TLE family.</text>
</comment>
<reference evidence="3" key="1">
    <citation type="submission" date="2016-05" db="EMBL/GenBank/DDBJ databases">
        <authorList>
            <person name="Lavstsen T."/>
            <person name="Jespersen J.S."/>
        </authorList>
    </citation>
    <scope>NUCLEOTIDE SEQUENCE</scope>
    <source>
        <tissue evidence="3">Brain</tissue>
    </source>
</reference>
<dbReference type="EMBL" id="HADX01013180">
    <property type="protein sequence ID" value="SBP35412.1"/>
    <property type="molecule type" value="Transcribed_RNA"/>
</dbReference>
<organism evidence="3">
    <name type="scientific">Iconisemion striatum</name>
    <dbReference type="NCBI Taxonomy" id="60296"/>
    <lineage>
        <taxon>Eukaryota</taxon>
        <taxon>Metazoa</taxon>
        <taxon>Chordata</taxon>
        <taxon>Craniata</taxon>
        <taxon>Vertebrata</taxon>
        <taxon>Euteleostomi</taxon>
        <taxon>Actinopterygii</taxon>
        <taxon>Neopterygii</taxon>
        <taxon>Teleostei</taxon>
        <taxon>Neoteleostei</taxon>
        <taxon>Acanthomorphata</taxon>
        <taxon>Ovalentaria</taxon>
        <taxon>Atherinomorphae</taxon>
        <taxon>Cyprinodontiformes</taxon>
        <taxon>Nothobranchiidae</taxon>
        <taxon>Iconisemion</taxon>
    </lineage>
</organism>
<sequence>MQQQLQAQHLSHAAHGPPVQLPPHPSGLQPPGIPPVTGTGSGLLALGALGSQTHLPVKDEKNHHDLEHRESTNNSISPSESLRTASEKHRSSSDYSLESKKRKVEEKDSLSRYDSDGEKSDDLVVDVSNEDPATPRASPTHSPPENGIDKPRPTKKDTPNSPASVASSGSTPSSKAKELSHNDKSSTPGLKSNTPTPRNDAPTPGTSSTPGLRPILGKPPGMEALAAPALRTPLSIAGSYPTPFAMMGHHEMNGGLTSPGVYAGLHISPQMSAAAAAAYGRSPMGFDPHTHMRAPGLPASLTSISGGKPAYSFHVSADGQMQPVPFPPDALIGPGIPRHARQINTLSHGEVVCAVTISNPTRHVYTGGKGCVKIWDISQPGSKSPVSQLDCLNRDNYIRSCKLLPDGRTLIVGGEASTLTIWDLASQTPRIKAELTSSAPACYALAISPDAKIFSLGYCPTGEWLAVGMESSNVEVLHHSKPDKYQLHLHESCVLSLKFAYCGKWFVSTGKDNLLNAWRTPYGASIFQSKESSSVLSCDISTDDKYIVTGSGDKKATVYEVIY</sequence>
<dbReference type="PRINTS" id="PR01850">
    <property type="entry name" value="GROUCHOFAMLY"/>
</dbReference>
<dbReference type="GO" id="GO:0005667">
    <property type="term" value="C:transcription regulator complex"/>
    <property type="evidence" value="ECO:0007669"/>
    <property type="project" value="TreeGrafter"/>
</dbReference>
<dbReference type="GO" id="GO:0003714">
    <property type="term" value="F:transcription corepressor activity"/>
    <property type="evidence" value="ECO:0007669"/>
    <property type="project" value="TreeGrafter"/>
</dbReference>
<accession>A0A1A7YXT0</accession>
<feature type="compositionally biased region" description="Low complexity" evidence="2">
    <location>
        <begin position="42"/>
        <end position="51"/>
    </location>
</feature>
<dbReference type="InterPro" id="IPR036322">
    <property type="entry name" value="WD40_repeat_dom_sf"/>
</dbReference>
<dbReference type="InterPro" id="IPR001680">
    <property type="entry name" value="WD40_rpt"/>
</dbReference>
<feature type="compositionally biased region" description="Low complexity" evidence="2">
    <location>
        <begin position="159"/>
        <end position="174"/>
    </location>
</feature>
<feature type="compositionally biased region" description="Basic and acidic residues" evidence="2">
    <location>
        <begin position="56"/>
        <end position="71"/>
    </location>
</feature>
<dbReference type="Pfam" id="PF00400">
    <property type="entry name" value="WD40"/>
    <property type="match status" value="4"/>
</dbReference>
<dbReference type="SMART" id="SM00320">
    <property type="entry name" value="WD40"/>
    <property type="match status" value="5"/>
</dbReference>
<proteinExistence type="inferred from homology"/>
<dbReference type="Gene3D" id="2.130.10.10">
    <property type="entry name" value="YVTN repeat-like/Quinoprotein amine dehydrogenase"/>
    <property type="match status" value="2"/>
</dbReference>
<dbReference type="PANTHER" id="PTHR10814">
    <property type="entry name" value="TRANSDUCIN-LIKE ENHANCER PROTEIN"/>
    <property type="match status" value="1"/>
</dbReference>
<evidence type="ECO:0000256" key="1">
    <source>
        <dbReference type="ARBA" id="ARBA00005969"/>
    </source>
</evidence>
<dbReference type="SUPFAM" id="SSF50978">
    <property type="entry name" value="WD40 repeat-like"/>
    <property type="match status" value="1"/>
</dbReference>
<protein>
    <submittedName>
        <fullName evidence="3">Groucho 2</fullName>
    </submittedName>
</protein>
<dbReference type="GO" id="GO:0090090">
    <property type="term" value="P:negative regulation of canonical Wnt signaling pathway"/>
    <property type="evidence" value="ECO:0007669"/>
    <property type="project" value="TreeGrafter"/>
</dbReference>
<gene>
    <name evidence="3" type="primary">GRO2</name>
</gene>
<feature type="compositionally biased region" description="Basic and acidic residues" evidence="2">
    <location>
        <begin position="85"/>
        <end position="122"/>
    </location>
</feature>
<feature type="compositionally biased region" description="Low complexity" evidence="2">
    <location>
        <begin position="1"/>
        <end position="15"/>
    </location>
</feature>
<feature type="compositionally biased region" description="Basic and acidic residues" evidence="2">
    <location>
        <begin position="175"/>
        <end position="184"/>
    </location>
</feature>
<feature type="region of interest" description="Disordered" evidence="2">
    <location>
        <begin position="1"/>
        <end position="220"/>
    </location>
</feature>
<evidence type="ECO:0000313" key="3">
    <source>
        <dbReference type="EMBL" id="SBP35412.1"/>
    </source>
</evidence>
<name>A0A1A7YXT0_9TELE</name>
<feature type="compositionally biased region" description="Polar residues" evidence="2">
    <location>
        <begin position="72"/>
        <end position="84"/>
    </location>
</feature>
<dbReference type="AlphaFoldDB" id="A0A1A7YXT0"/>
<feature type="compositionally biased region" description="Basic and acidic residues" evidence="2">
    <location>
        <begin position="147"/>
        <end position="158"/>
    </location>
</feature>